<proteinExistence type="predicted"/>
<dbReference type="Pfam" id="PF19187">
    <property type="entry name" value="HTH_PafC"/>
    <property type="match status" value="1"/>
</dbReference>
<protein>
    <submittedName>
        <fullName evidence="3">WYL domain-containing protein</fullName>
    </submittedName>
</protein>
<organism evidence="3 4">
    <name type="scientific">Tessaracoccus rhinocerotis</name>
    <dbReference type="NCBI Taxonomy" id="1689449"/>
    <lineage>
        <taxon>Bacteria</taxon>
        <taxon>Bacillati</taxon>
        <taxon>Actinomycetota</taxon>
        <taxon>Actinomycetes</taxon>
        <taxon>Propionibacteriales</taxon>
        <taxon>Propionibacteriaceae</taxon>
        <taxon>Tessaracoccus</taxon>
    </lineage>
</organism>
<dbReference type="InterPro" id="IPR043839">
    <property type="entry name" value="PafC_HTH"/>
</dbReference>
<dbReference type="PIRSF" id="PIRSF016838">
    <property type="entry name" value="PafC"/>
    <property type="match status" value="1"/>
</dbReference>
<evidence type="ECO:0000313" key="3">
    <source>
        <dbReference type="EMBL" id="TRY16628.1"/>
    </source>
</evidence>
<accession>A0A553JVZ8</accession>
<feature type="domain" description="PafC HTH" evidence="2">
    <location>
        <begin position="7"/>
        <end position="122"/>
    </location>
</feature>
<keyword evidence="4" id="KW-1185">Reference proteome</keyword>
<evidence type="ECO:0000259" key="2">
    <source>
        <dbReference type="Pfam" id="PF19187"/>
    </source>
</evidence>
<evidence type="ECO:0000313" key="4">
    <source>
        <dbReference type="Proteomes" id="UP000317638"/>
    </source>
</evidence>
<dbReference type="PANTHER" id="PTHR34580">
    <property type="match status" value="1"/>
</dbReference>
<dbReference type="PANTHER" id="PTHR34580:SF1">
    <property type="entry name" value="PROTEIN PAFC"/>
    <property type="match status" value="1"/>
</dbReference>
<dbReference type="EMBL" id="VKKG01000008">
    <property type="protein sequence ID" value="TRY16628.1"/>
    <property type="molecule type" value="Genomic_DNA"/>
</dbReference>
<dbReference type="InterPro" id="IPR028349">
    <property type="entry name" value="PafC-like"/>
</dbReference>
<dbReference type="Proteomes" id="UP000317638">
    <property type="component" value="Unassembled WGS sequence"/>
</dbReference>
<dbReference type="InterPro" id="IPR026881">
    <property type="entry name" value="WYL_dom"/>
</dbReference>
<dbReference type="Pfam" id="PF13280">
    <property type="entry name" value="WYL"/>
    <property type="match status" value="1"/>
</dbReference>
<name>A0A553JVZ8_9ACTN</name>
<evidence type="ECO:0000259" key="1">
    <source>
        <dbReference type="Pfam" id="PF13280"/>
    </source>
</evidence>
<gene>
    <name evidence="3" type="ORF">FOJ82_15710</name>
</gene>
<feature type="domain" description="WYL" evidence="1">
    <location>
        <begin position="144"/>
        <end position="209"/>
    </location>
</feature>
<dbReference type="PROSITE" id="PS52050">
    <property type="entry name" value="WYL"/>
    <property type="match status" value="1"/>
</dbReference>
<dbReference type="AlphaFoldDB" id="A0A553JVZ8"/>
<reference evidence="3 4" key="1">
    <citation type="submission" date="2019-07" db="EMBL/GenBank/DDBJ databases">
        <authorList>
            <person name="Zhou L.-Y."/>
        </authorList>
    </citation>
    <scope>NUCLEOTIDE SEQUENCE [LARGE SCALE GENOMIC DNA]</scope>
    <source>
        <strain evidence="3 4">YIM 101269</strain>
    </source>
</reference>
<comment type="caution">
    <text evidence="3">The sequence shown here is derived from an EMBL/GenBank/DDBJ whole genome shotgun (WGS) entry which is preliminary data.</text>
</comment>
<sequence>MMANASQLERLLNLIPYLQTREHAEVSEVARHFGVTAKQVLADLEVLQFCGLPEGYYDDLFHVDLEGAREDGFISFRNAEVLTRPRRLRIDEASSLMLALEALLEISGGEDPHARSALAKLRGVLGDVDPAVSVDVAGGLPEHREALRRAIDEHRVVEITYTAQRSGPHRVEVEPVLLRVVDGATYLEGWSRVRDGWRSYRLDRMDDVSPTSEQFEPRADPPSAETTWFNDADQLTLGLDPRAAWVLEYFPVTFSERSEDHIWVTFPVGSREWATGLLLRLGAQVREVSDGDLAAAAAREAAAALDLYEMVGGTDAGDPPSSG</sequence>
<dbReference type="OrthoDB" id="5174471at2"/>
<dbReference type="InterPro" id="IPR051534">
    <property type="entry name" value="CBASS_pafABC_assoc_protein"/>
</dbReference>